<sequence>MSSDDLSFVVLPARLRHRIDDAFDFVIATQSKPGIPVGGFIVEDPGPSQYEAGGFIIEELASTQSHIPLSEIPRALNLLDLSPDDDIMGVFKNAATGWGAC</sequence>
<protein>
    <submittedName>
        <fullName evidence="1">Uncharacterized protein</fullName>
    </submittedName>
</protein>
<name>A0AAD4GJ58_BOLED</name>
<evidence type="ECO:0000313" key="1">
    <source>
        <dbReference type="EMBL" id="KAF8445650.1"/>
    </source>
</evidence>
<evidence type="ECO:0000313" key="2">
    <source>
        <dbReference type="Proteomes" id="UP001194468"/>
    </source>
</evidence>
<comment type="caution">
    <text evidence="1">The sequence shown here is derived from an EMBL/GenBank/DDBJ whole genome shotgun (WGS) entry which is preliminary data.</text>
</comment>
<dbReference type="Proteomes" id="UP001194468">
    <property type="component" value="Unassembled WGS sequence"/>
</dbReference>
<dbReference type="EMBL" id="WHUW01000005">
    <property type="protein sequence ID" value="KAF8445650.1"/>
    <property type="molecule type" value="Genomic_DNA"/>
</dbReference>
<proteinExistence type="predicted"/>
<organism evidence="1 2">
    <name type="scientific">Boletus edulis BED1</name>
    <dbReference type="NCBI Taxonomy" id="1328754"/>
    <lineage>
        <taxon>Eukaryota</taxon>
        <taxon>Fungi</taxon>
        <taxon>Dikarya</taxon>
        <taxon>Basidiomycota</taxon>
        <taxon>Agaricomycotina</taxon>
        <taxon>Agaricomycetes</taxon>
        <taxon>Agaricomycetidae</taxon>
        <taxon>Boletales</taxon>
        <taxon>Boletineae</taxon>
        <taxon>Boletaceae</taxon>
        <taxon>Boletoideae</taxon>
        <taxon>Boletus</taxon>
    </lineage>
</organism>
<reference evidence="1" key="1">
    <citation type="submission" date="2019-10" db="EMBL/GenBank/DDBJ databases">
        <authorList>
            <consortium name="DOE Joint Genome Institute"/>
            <person name="Kuo A."/>
            <person name="Miyauchi S."/>
            <person name="Kiss E."/>
            <person name="Drula E."/>
            <person name="Kohler A."/>
            <person name="Sanchez-Garcia M."/>
            <person name="Andreopoulos B."/>
            <person name="Barry K.W."/>
            <person name="Bonito G."/>
            <person name="Buee M."/>
            <person name="Carver A."/>
            <person name="Chen C."/>
            <person name="Cichocki N."/>
            <person name="Clum A."/>
            <person name="Culley D."/>
            <person name="Crous P.W."/>
            <person name="Fauchery L."/>
            <person name="Girlanda M."/>
            <person name="Hayes R."/>
            <person name="Keri Z."/>
            <person name="LaButti K."/>
            <person name="Lipzen A."/>
            <person name="Lombard V."/>
            <person name="Magnuson J."/>
            <person name="Maillard F."/>
            <person name="Morin E."/>
            <person name="Murat C."/>
            <person name="Nolan M."/>
            <person name="Ohm R."/>
            <person name="Pangilinan J."/>
            <person name="Pereira M."/>
            <person name="Perotto S."/>
            <person name="Peter M."/>
            <person name="Riley R."/>
            <person name="Sitrit Y."/>
            <person name="Stielow B."/>
            <person name="Szollosi G."/>
            <person name="Zifcakova L."/>
            <person name="Stursova M."/>
            <person name="Spatafora J.W."/>
            <person name="Tedersoo L."/>
            <person name="Vaario L.-M."/>
            <person name="Yamada A."/>
            <person name="Yan M."/>
            <person name="Wang P."/>
            <person name="Xu J."/>
            <person name="Bruns T."/>
            <person name="Baldrian P."/>
            <person name="Vilgalys R."/>
            <person name="Henrissat B."/>
            <person name="Grigoriev I.V."/>
            <person name="Hibbett D."/>
            <person name="Nagy L.G."/>
            <person name="Martin F.M."/>
        </authorList>
    </citation>
    <scope>NUCLEOTIDE SEQUENCE</scope>
    <source>
        <strain evidence="1">BED1</strain>
    </source>
</reference>
<reference evidence="1" key="2">
    <citation type="journal article" date="2020" name="Nat. Commun.">
        <title>Large-scale genome sequencing of mycorrhizal fungi provides insights into the early evolution of symbiotic traits.</title>
        <authorList>
            <person name="Miyauchi S."/>
            <person name="Kiss E."/>
            <person name="Kuo A."/>
            <person name="Drula E."/>
            <person name="Kohler A."/>
            <person name="Sanchez-Garcia M."/>
            <person name="Morin E."/>
            <person name="Andreopoulos B."/>
            <person name="Barry K.W."/>
            <person name="Bonito G."/>
            <person name="Buee M."/>
            <person name="Carver A."/>
            <person name="Chen C."/>
            <person name="Cichocki N."/>
            <person name="Clum A."/>
            <person name="Culley D."/>
            <person name="Crous P.W."/>
            <person name="Fauchery L."/>
            <person name="Girlanda M."/>
            <person name="Hayes R.D."/>
            <person name="Keri Z."/>
            <person name="LaButti K."/>
            <person name="Lipzen A."/>
            <person name="Lombard V."/>
            <person name="Magnuson J."/>
            <person name="Maillard F."/>
            <person name="Murat C."/>
            <person name="Nolan M."/>
            <person name="Ohm R.A."/>
            <person name="Pangilinan J."/>
            <person name="Pereira M.F."/>
            <person name="Perotto S."/>
            <person name="Peter M."/>
            <person name="Pfister S."/>
            <person name="Riley R."/>
            <person name="Sitrit Y."/>
            <person name="Stielow J.B."/>
            <person name="Szollosi G."/>
            <person name="Zifcakova L."/>
            <person name="Stursova M."/>
            <person name="Spatafora J.W."/>
            <person name="Tedersoo L."/>
            <person name="Vaario L.M."/>
            <person name="Yamada A."/>
            <person name="Yan M."/>
            <person name="Wang P."/>
            <person name="Xu J."/>
            <person name="Bruns T."/>
            <person name="Baldrian P."/>
            <person name="Vilgalys R."/>
            <person name="Dunand C."/>
            <person name="Henrissat B."/>
            <person name="Grigoriev I.V."/>
            <person name="Hibbett D."/>
            <person name="Nagy L.G."/>
            <person name="Martin F.M."/>
        </authorList>
    </citation>
    <scope>NUCLEOTIDE SEQUENCE</scope>
    <source>
        <strain evidence="1">BED1</strain>
    </source>
</reference>
<dbReference type="AlphaFoldDB" id="A0AAD4GJ58"/>
<keyword evidence="2" id="KW-1185">Reference proteome</keyword>
<gene>
    <name evidence="1" type="ORF">L210DRAFT_3528105</name>
</gene>
<accession>A0AAD4GJ58</accession>